<dbReference type="InterPro" id="IPR006685">
    <property type="entry name" value="MscS_channel_2nd"/>
</dbReference>
<dbReference type="InterPro" id="IPR023408">
    <property type="entry name" value="MscS_beta-dom_sf"/>
</dbReference>
<keyword evidence="6 8" id="KW-0472">Membrane</keyword>
<dbReference type="Proteomes" id="UP000214610">
    <property type="component" value="Unassembled WGS sequence"/>
</dbReference>
<evidence type="ECO:0000256" key="2">
    <source>
        <dbReference type="ARBA" id="ARBA00008017"/>
    </source>
</evidence>
<dbReference type="PANTHER" id="PTHR30347">
    <property type="entry name" value="POTASSIUM CHANNEL RELATED"/>
    <property type="match status" value="1"/>
</dbReference>
<comment type="similarity">
    <text evidence="2">Belongs to the MscS (TC 1.A.23) family.</text>
</comment>
<proteinExistence type="inferred from homology"/>
<feature type="compositionally biased region" description="Polar residues" evidence="7">
    <location>
        <begin position="341"/>
        <end position="353"/>
    </location>
</feature>
<dbReference type="InterPro" id="IPR011014">
    <property type="entry name" value="MscS_channel_TM-2"/>
</dbReference>
<accession>A0A227KBI4</accession>
<keyword evidence="3" id="KW-1003">Cell membrane</keyword>
<evidence type="ECO:0000256" key="6">
    <source>
        <dbReference type="ARBA" id="ARBA00023136"/>
    </source>
</evidence>
<evidence type="ECO:0000259" key="9">
    <source>
        <dbReference type="Pfam" id="PF00924"/>
    </source>
</evidence>
<dbReference type="Gene3D" id="1.10.287.1260">
    <property type="match status" value="1"/>
</dbReference>
<name>A0A227KBI4_9BURK</name>
<comment type="caution">
    <text evidence="11">The sequence shown here is derived from an EMBL/GenBank/DDBJ whole genome shotgun (WGS) entry which is preliminary data.</text>
</comment>
<dbReference type="SUPFAM" id="SSF50182">
    <property type="entry name" value="Sm-like ribonucleoproteins"/>
    <property type="match status" value="1"/>
</dbReference>
<dbReference type="RefSeq" id="WP_066593549.1">
    <property type="nucleotide sequence ID" value="NZ_CAJTBZ010000032.1"/>
</dbReference>
<dbReference type="PANTHER" id="PTHR30347:SF1">
    <property type="entry name" value="MECHANOSENSITIVE CHANNEL MSCK"/>
    <property type="match status" value="1"/>
</dbReference>
<dbReference type="GeneID" id="78361784"/>
<comment type="subcellular location">
    <subcellularLocation>
        <location evidence="1">Cell membrane</location>
        <topology evidence="1">Multi-pass membrane protein</topology>
    </subcellularLocation>
</comment>
<feature type="transmembrane region" description="Helical" evidence="8">
    <location>
        <begin position="26"/>
        <end position="54"/>
    </location>
</feature>
<keyword evidence="12" id="KW-1185">Reference proteome</keyword>
<reference evidence="12" key="1">
    <citation type="submission" date="2017-05" db="EMBL/GenBank/DDBJ databases">
        <title>Improved OligoMM genomes.</title>
        <authorList>
            <person name="Garzetti D."/>
        </authorList>
    </citation>
    <scope>NUCLEOTIDE SEQUENCE [LARGE SCALE GENOMIC DNA]</scope>
    <source>
        <strain evidence="12">YL45</strain>
    </source>
</reference>
<evidence type="ECO:0000256" key="4">
    <source>
        <dbReference type="ARBA" id="ARBA00022692"/>
    </source>
</evidence>
<evidence type="ECO:0000256" key="5">
    <source>
        <dbReference type="ARBA" id="ARBA00022989"/>
    </source>
</evidence>
<feature type="region of interest" description="Disordered" evidence="7">
    <location>
        <begin position="306"/>
        <end position="383"/>
    </location>
</feature>
<feature type="transmembrane region" description="Helical" evidence="8">
    <location>
        <begin position="84"/>
        <end position="102"/>
    </location>
</feature>
<dbReference type="AlphaFoldDB" id="A0A227KBI4"/>
<evidence type="ECO:0000313" key="11">
    <source>
        <dbReference type="EMBL" id="OXE44180.1"/>
    </source>
</evidence>
<dbReference type="InterPro" id="IPR049278">
    <property type="entry name" value="MS_channel_C"/>
</dbReference>
<evidence type="ECO:0000256" key="7">
    <source>
        <dbReference type="SAM" id="MobiDB-lite"/>
    </source>
</evidence>
<protein>
    <submittedName>
        <fullName evidence="11">Mechanosensitive ion channel protein MscS</fullName>
    </submittedName>
</protein>
<dbReference type="SUPFAM" id="SSF82861">
    <property type="entry name" value="Mechanosensitive channel protein MscS (YggB), transmembrane region"/>
    <property type="match status" value="1"/>
</dbReference>
<dbReference type="GO" id="GO:0008381">
    <property type="term" value="F:mechanosensitive monoatomic ion channel activity"/>
    <property type="evidence" value="ECO:0007669"/>
    <property type="project" value="UniProtKB-ARBA"/>
</dbReference>
<dbReference type="Gene3D" id="3.30.70.100">
    <property type="match status" value="1"/>
</dbReference>
<dbReference type="Pfam" id="PF21082">
    <property type="entry name" value="MS_channel_3rd"/>
    <property type="match status" value="1"/>
</dbReference>
<organism evidence="11 12">
    <name type="scientific">Turicimonas muris</name>
    <dbReference type="NCBI Taxonomy" id="1796652"/>
    <lineage>
        <taxon>Bacteria</taxon>
        <taxon>Pseudomonadati</taxon>
        <taxon>Pseudomonadota</taxon>
        <taxon>Betaproteobacteria</taxon>
        <taxon>Burkholderiales</taxon>
        <taxon>Sutterellaceae</taxon>
        <taxon>Turicimonas</taxon>
    </lineage>
</organism>
<feature type="compositionally biased region" description="Polar residues" evidence="7">
    <location>
        <begin position="306"/>
        <end position="315"/>
    </location>
</feature>
<evidence type="ECO:0000256" key="8">
    <source>
        <dbReference type="SAM" id="Phobius"/>
    </source>
</evidence>
<dbReference type="InterPro" id="IPR010920">
    <property type="entry name" value="LSM_dom_sf"/>
</dbReference>
<feature type="domain" description="Mechanosensitive ion channel MscS C-terminal" evidence="10">
    <location>
        <begin position="202"/>
        <end position="287"/>
    </location>
</feature>
<keyword evidence="4 8" id="KW-0812">Transmembrane</keyword>
<sequence>MSTNSDLNLLEHTFSSLSPLFEPLKINLFTVGGVPINSFDLIEFVIIFIVTYFLGKAAEASITRIGKHRGSQVRMESLQMFAKFVHWAILCAGLMFGFAAIGLPVTHLAILVSALSVGIGFGLQTIVNNSIAGLILITEKAVSVGDVICTPSGHIGKVNMITIRATRIVTPIGEDIIVPNANLIDKPFTNYTLNPRGVRKIFPFSVAYGIDFRKVKEIIENAAIQVPFCIKPDQYHEVECGITGFGNFGINVELVVWVDPIELMEPYRLEAAFLNAINDACVANGIIMPGPSYAVSVTPATSNNASSVSAKATHSSPPPHLTDPNTDSATPYPAQAPQIISHPSLTLGANQQRDAAVVGLPQSMFDSPQTPKKQKGSSGGEEE</sequence>
<evidence type="ECO:0000259" key="10">
    <source>
        <dbReference type="Pfam" id="PF21082"/>
    </source>
</evidence>
<keyword evidence="5 8" id="KW-1133">Transmembrane helix</keyword>
<evidence type="ECO:0000313" key="12">
    <source>
        <dbReference type="Proteomes" id="UP000214610"/>
    </source>
</evidence>
<evidence type="ECO:0000256" key="3">
    <source>
        <dbReference type="ARBA" id="ARBA00022475"/>
    </source>
</evidence>
<dbReference type="InterPro" id="IPR052702">
    <property type="entry name" value="MscS-like_channel"/>
</dbReference>
<dbReference type="InterPro" id="IPR011066">
    <property type="entry name" value="MscS_channel_C_sf"/>
</dbReference>
<evidence type="ECO:0000256" key="1">
    <source>
        <dbReference type="ARBA" id="ARBA00004651"/>
    </source>
</evidence>
<dbReference type="Gene3D" id="2.30.30.60">
    <property type="match status" value="1"/>
</dbReference>
<dbReference type="GO" id="GO:0005886">
    <property type="term" value="C:plasma membrane"/>
    <property type="evidence" value="ECO:0007669"/>
    <property type="project" value="UniProtKB-SubCell"/>
</dbReference>
<dbReference type="Pfam" id="PF00924">
    <property type="entry name" value="MS_channel_2nd"/>
    <property type="match status" value="1"/>
</dbReference>
<gene>
    <name evidence="11" type="ORF">ADH67_12950</name>
</gene>
<dbReference type="SUPFAM" id="SSF82689">
    <property type="entry name" value="Mechanosensitive channel protein MscS (YggB), C-terminal domain"/>
    <property type="match status" value="1"/>
</dbReference>
<dbReference type="EMBL" id="NHMP01000016">
    <property type="protein sequence ID" value="OXE44180.1"/>
    <property type="molecule type" value="Genomic_DNA"/>
</dbReference>
<feature type="domain" description="Mechanosensitive ion channel MscS" evidence="9">
    <location>
        <begin position="125"/>
        <end position="192"/>
    </location>
</feature>